<accession>A0A2N8SWF1</accession>
<dbReference type="PROSITE" id="PS51257">
    <property type="entry name" value="PROKAR_LIPOPROTEIN"/>
    <property type="match status" value="1"/>
</dbReference>
<comment type="subcellular location">
    <subcellularLocation>
        <location evidence="1">Cell outer membrane</location>
    </subcellularLocation>
</comment>
<sequence>MSKSPRPLLLLCLLALLGGCATGDYVVLLESPDGSTGAVVVEDAKGQTRIDRSHQGMVIGGQGAGSGPFKVSELRISHDFSAALAAQPALPQRFELYFEIGSAELTERSERAFAQVVEAIRQRGPSAVSVIGHTDTLSGPVWNERLGLIRARAVADRLRDQAMDVIELSVSSHGERNLLIQTPDGVAEPRNRRVEVSVR</sequence>
<feature type="domain" description="OmpA-like" evidence="6">
    <location>
        <begin position="85"/>
        <end position="199"/>
    </location>
</feature>
<evidence type="ECO:0000256" key="4">
    <source>
        <dbReference type="PROSITE-ProRule" id="PRU00473"/>
    </source>
</evidence>
<evidence type="ECO:0000256" key="5">
    <source>
        <dbReference type="SAM" id="SignalP"/>
    </source>
</evidence>
<keyword evidence="3" id="KW-0998">Cell outer membrane</keyword>
<reference evidence="7 8" key="1">
    <citation type="submission" date="2018-01" db="EMBL/GenBank/DDBJ databases">
        <title>Denitrification phenotypes of diverse strains of Pseudomonas stutzeri.</title>
        <authorList>
            <person name="Milligan D.A."/>
            <person name="Bergaust L."/>
            <person name="Bakken L.R."/>
            <person name="Frostegard A."/>
        </authorList>
    </citation>
    <scope>NUCLEOTIDE SEQUENCE [LARGE SCALE GENOMIC DNA]</scope>
    <source>
        <strain evidence="7 8">28a3</strain>
    </source>
</reference>
<dbReference type="AlphaFoldDB" id="A0A2N8SWF1"/>
<dbReference type="Gene3D" id="3.30.1330.60">
    <property type="entry name" value="OmpA-like domain"/>
    <property type="match status" value="1"/>
</dbReference>
<dbReference type="PANTHER" id="PTHR30329:SF21">
    <property type="entry name" value="LIPOPROTEIN YIAD-RELATED"/>
    <property type="match status" value="1"/>
</dbReference>
<dbReference type="InterPro" id="IPR006664">
    <property type="entry name" value="OMP_bac"/>
</dbReference>
<keyword evidence="2 4" id="KW-0472">Membrane</keyword>
<dbReference type="CDD" id="cd07185">
    <property type="entry name" value="OmpA_C-like"/>
    <property type="match status" value="1"/>
</dbReference>
<keyword evidence="5" id="KW-0732">Signal</keyword>
<dbReference type="EMBL" id="POUW01000002">
    <property type="protein sequence ID" value="PNG06822.1"/>
    <property type="molecule type" value="Genomic_DNA"/>
</dbReference>
<organism evidence="7 8">
    <name type="scientific">Stutzerimonas stutzeri</name>
    <name type="common">Pseudomonas stutzeri</name>
    <dbReference type="NCBI Taxonomy" id="316"/>
    <lineage>
        <taxon>Bacteria</taxon>
        <taxon>Pseudomonadati</taxon>
        <taxon>Pseudomonadota</taxon>
        <taxon>Gammaproteobacteria</taxon>
        <taxon>Pseudomonadales</taxon>
        <taxon>Pseudomonadaceae</taxon>
        <taxon>Stutzerimonas</taxon>
    </lineage>
</organism>
<name>A0A2N8SWF1_STUST</name>
<comment type="caution">
    <text evidence="7">The sequence shown here is derived from an EMBL/GenBank/DDBJ whole genome shotgun (WGS) entry which is preliminary data.</text>
</comment>
<evidence type="ECO:0000256" key="2">
    <source>
        <dbReference type="ARBA" id="ARBA00023136"/>
    </source>
</evidence>
<evidence type="ECO:0000313" key="7">
    <source>
        <dbReference type="EMBL" id="PNG06822.1"/>
    </source>
</evidence>
<evidence type="ECO:0000259" key="6">
    <source>
        <dbReference type="PROSITE" id="PS51123"/>
    </source>
</evidence>
<dbReference type="PRINTS" id="PR01021">
    <property type="entry name" value="OMPADOMAIN"/>
</dbReference>
<dbReference type="Proteomes" id="UP000235897">
    <property type="component" value="Unassembled WGS sequence"/>
</dbReference>
<dbReference type="SUPFAM" id="SSF103088">
    <property type="entry name" value="OmpA-like"/>
    <property type="match status" value="1"/>
</dbReference>
<proteinExistence type="predicted"/>
<dbReference type="GO" id="GO:0009279">
    <property type="term" value="C:cell outer membrane"/>
    <property type="evidence" value="ECO:0007669"/>
    <property type="project" value="UniProtKB-SubCell"/>
</dbReference>
<evidence type="ECO:0000313" key="8">
    <source>
        <dbReference type="Proteomes" id="UP000235897"/>
    </source>
</evidence>
<dbReference type="RefSeq" id="WP_021207195.1">
    <property type="nucleotide sequence ID" value="NZ_JAMOIG010000001.1"/>
</dbReference>
<dbReference type="OrthoDB" id="8586796at2"/>
<evidence type="ECO:0000256" key="1">
    <source>
        <dbReference type="ARBA" id="ARBA00004442"/>
    </source>
</evidence>
<gene>
    <name evidence="7" type="ORF">CXL00_07865</name>
</gene>
<dbReference type="Pfam" id="PF00691">
    <property type="entry name" value="OmpA"/>
    <property type="match status" value="1"/>
</dbReference>
<dbReference type="InterPro" id="IPR050330">
    <property type="entry name" value="Bact_OuterMem_StrucFunc"/>
</dbReference>
<dbReference type="PROSITE" id="PS51123">
    <property type="entry name" value="OMPA_2"/>
    <property type="match status" value="1"/>
</dbReference>
<dbReference type="PANTHER" id="PTHR30329">
    <property type="entry name" value="STATOR ELEMENT OF FLAGELLAR MOTOR COMPLEX"/>
    <property type="match status" value="1"/>
</dbReference>
<evidence type="ECO:0000256" key="3">
    <source>
        <dbReference type="ARBA" id="ARBA00023237"/>
    </source>
</evidence>
<protein>
    <submittedName>
        <fullName evidence="7">OmpA family protein</fullName>
    </submittedName>
</protein>
<dbReference type="InterPro" id="IPR036737">
    <property type="entry name" value="OmpA-like_sf"/>
</dbReference>
<feature type="signal peptide" evidence="5">
    <location>
        <begin position="1"/>
        <end position="23"/>
    </location>
</feature>
<feature type="chain" id="PRO_5014653708" evidence="5">
    <location>
        <begin position="24"/>
        <end position="199"/>
    </location>
</feature>
<dbReference type="InterPro" id="IPR006665">
    <property type="entry name" value="OmpA-like"/>
</dbReference>